<feature type="region of interest" description="Disordered" evidence="1">
    <location>
        <begin position="156"/>
        <end position="177"/>
    </location>
</feature>
<dbReference type="RefSeq" id="XP_064664929.1">
    <property type="nucleotide sequence ID" value="XM_064816365.1"/>
</dbReference>
<accession>A0AAN6QEL3</accession>
<comment type="caution">
    <text evidence="3">The sequence shown here is derived from an EMBL/GenBank/DDBJ whole genome shotgun (WGS) entry which is preliminary data.</text>
</comment>
<reference evidence="3" key="1">
    <citation type="journal article" date="2023" name="Mol. Phylogenet. Evol.">
        <title>Genome-scale phylogeny and comparative genomics of the fungal order Sordariales.</title>
        <authorList>
            <person name="Hensen N."/>
            <person name="Bonometti L."/>
            <person name="Westerberg I."/>
            <person name="Brannstrom I.O."/>
            <person name="Guillou S."/>
            <person name="Cros-Aarteil S."/>
            <person name="Calhoun S."/>
            <person name="Haridas S."/>
            <person name="Kuo A."/>
            <person name="Mondo S."/>
            <person name="Pangilinan J."/>
            <person name="Riley R."/>
            <person name="LaButti K."/>
            <person name="Andreopoulos B."/>
            <person name="Lipzen A."/>
            <person name="Chen C."/>
            <person name="Yan M."/>
            <person name="Daum C."/>
            <person name="Ng V."/>
            <person name="Clum A."/>
            <person name="Steindorff A."/>
            <person name="Ohm R.A."/>
            <person name="Martin F."/>
            <person name="Silar P."/>
            <person name="Natvig D.O."/>
            <person name="Lalanne C."/>
            <person name="Gautier V."/>
            <person name="Ament-Velasquez S.L."/>
            <person name="Kruys A."/>
            <person name="Hutchinson M.I."/>
            <person name="Powell A.J."/>
            <person name="Barry K."/>
            <person name="Miller A.N."/>
            <person name="Grigoriev I.V."/>
            <person name="Debuchy R."/>
            <person name="Gladieux P."/>
            <person name="Hiltunen Thoren M."/>
            <person name="Johannesson H."/>
        </authorList>
    </citation>
    <scope>NUCLEOTIDE SEQUENCE</scope>
    <source>
        <strain evidence="3">CBS 508.74</strain>
    </source>
</reference>
<feature type="chain" id="PRO_5042909635" evidence="2">
    <location>
        <begin position="25"/>
        <end position="358"/>
    </location>
</feature>
<dbReference type="EMBL" id="MU853375">
    <property type="protein sequence ID" value="KAK4107359.1"/>
    <property type="molecule type" value="Genomic_DNA"/>
</dbReference>
<feature type="region of interest" description="Disordered" evidence="1">
    <location>
        <begin position="252"/>
        <end position="271"/>
    </location>
</feature>
<reference evidence="3" key="2">
    <citation type="submission" date="2023-05" db="EMBL/GenBank/DDBJ databases">
        <authorList>
            <consortium name="Lawrence Berkeley National Laboratory"/>
            <person name="Steindorff A."/>
            <person name="Hensen N."/>
            <person name="Bonometti L."/>
            <person name="Westerberg I."/>
            <person name="Brannstrom I.O."/>
            <person name="Guillou S."/>
            <person name="Cros-Aarteil S."/>
            <person name="Calhoun S."/>
            <person name="Haridas S."/>
            <person name="Kuo A."/>
            <person name="Mondo S."/>
            <person name="Pangilinan J."/>
            <person name="Riley R."/>
            <person name="Labutti K."/>
            <person name="Andreopoulos B."/>
            <person name="Lipzen A."/>
            <person name="Chen C."/>
            <person name="Yanf M."/>
            <person name="Daum C."/>
            <person name="Ng V."/>
            <person name="Clum A."/>
            <person name="Ohm R."/>
            <person name="Martin F."/>
            <person name="Silar P."/>
            <person name="Natvig D."/>
            <person name="Lalanne C."/>
            <person name="Gautier V."/>
            <person name="Ament-Velasquez S.L."/>
            <person name="Kruys A."/>
            <person name="Hutchinson M.I."/>
            <person name="Powell A.J."/>
            <person name="Barry K."/>
            <person name="Miller A.N."/>
            <person name="Grigoriev I.V."/>
            <person name="Debuchy R."/>
            <person name="Gladieux P."/>
            <person name="Thoren M.H."/>
            <person name="Johannesson H."/>
        </authorList>
    </citation>
    <scope>NUCLEOTIDE SEQUENCE</scope>
    <source>
        <strain evidence="3">CBS 508.74</strain>
    </source>
</reference>
<gene>
    <name evidence="3" type="ORF">N656DRAFT_785372</name>
</gene>
<evidence type="ECO:0000256" key="1">
    <source>
        <dbReference type="SAM" id="MobiDB-lite"/>
    </source>
</evidence>
<feature type="signal peptide" evidence="2">
    <location>
        <begin position="1"/>
        <end position="24"/>
    </location>
</feature>
<evidence type="ECO:0000313" key="3">
    <source>
        <dbReference type="EMBL" id="KAK4107359.1"/>
    </source>
</evidence>
<keyword evidence="4" id="KW-1185">Reference proteome</keyword>
<name>A0AAN6QEL3_9PEZI</name>
<keyword evidence="2" id="KW-0732">Signal</keyword>
<sequence length="358" mass="38636">MRTSTQWSAFVAGILISAPHSAVCQKTPNENLVLADCGIGLGHNGGSTSREMMYYSGDVWTGNGDATNKPTHMVNVPWTGAYPWGPQGVKAKMPNGDEWSVYINDKIKDPNSAGDAWHSYELDKPLKCYSYHVDKVYKLDDGKWCSSAYVCNHRGKPRPGSSSGGGGGGGGDKDKIRITGSTNSDFVELYEQTPEHVMATVKKTFSSTSINCDSTPISLGSKCTISWKCHGEPGLKALEKMSAAYDSMAAEPKFSSKRQSTTEVCRTPDTRPGKEGQCLRWETKVDNYVKVPKTLDLIMDNMPSDGSNPSVHGWMNYEISCDRTSKECIICKAIGGALRIASNAAGATVLLGCKANGC</sequence>
<evidence type="ECO:0000256" key="2">
    <source>
        <dbReference type="SAM" id="SignalP"/>
    </source>
</evidence>
<dbReference type="Proteomes" id="UP001302812">
    <property type="component" value="Unassembled WGS sequence"/>
</dbReference>
<dbReference type="AlphaFoldDB" id="A0AAN6QEL3"/>
<protein>
    <submittedName>
        <fullName evidence="3">Uncharacterized protein</fullName>
    </submittedName>
</protein>
<proteinExistence type="predicted"/>
<dbReference type="GeneID" id="89940490"/>
<evidence type="ECO:0000313" key="4">
    <source>
        <dbReference type="Proteomes" id="UP001302812"/>
    </source>
</evidence>
<organism evidence="3 4">
    <name type="scientific">Canariomyces notabilis</name>
    <dbReference type="NCBI Taxonomy" id="2074819"/>
    <lineage>
        <taxon>Eukaryota</taxon>
        <taxon>Fungi</taxon>
        <taxon>Dikarya</taxon>
        <taxon>Ascomycota</taxon>
        <taxon>Pezizomycotina</taxon>
        <taxon>Sordariomycetes</taxon>
        <taxon>Sordariomycetidae</taxon>
        <taxon>Sordariales</taxon>
        <taxon>Chaetomiaceae</taxon>
        <taxon>Canariomyces</taxon>
    </lineage>
</organism>